<dbReference type="RefSeq" id="WP_109950180.1">
    <property type="nucleotide sequence ID" value="NZ_CP029551.1"/>
</dbReference>
<reference evidence="2 3" key="1">
    <citation type="submission" date="2018-05" db="EMBL/GenBank/DDBJ databases">
        <title>Complete Genome Sequence of Methylobacterium sp. 17Sr1-43.</title>
        <authorList>
            <person name="Srinivasan S."/>
        </authorList>
    </citation>
    <scope>NUCLEOTIDE SEQUENCE [LARGE SCALE GENOMIC DNA]</scope>
    <source>
        <strain evidence="2 3">17Sr1-43</strain>
    </source>
</reference>
<proteinExistence type="predicted"/>
<evidence type="ECO:0000313" key="3">
    <source>
        <dbReference type="Proteomes" id="UP000246058"/>
    </source>
</evidence>
<keyword evidence="1" id="KW-1133">Transmembrane helix</keyword>
<dbReference type="AlphaFoldDB" id="A0A2U8VMY8"/>
<keyword evidence="1" id="KW-0812">Transmembrane</keyword>
<keyword evidence="3" id="KW-1185">Reference proteome</keyword>
<evidence type="ECO:0000313" key="2">
    <source>
        <dbReference type="EMBL" id="AWN35049.1"/>
    </source>
</evidence>
<accession>A0A2U8VMY8</accession>
<name>A0A2U8VMY8_9HYPH</name>
<gene>
    <name evidence="2" type="ORF">DK427_04240</name>
</gene>
<evidence type="ECO:0000256" key="1">
    <source>
        <dbReference type="SAM" id="Phobius"/>
    </source>
</evidence>
<protein>
    <submittedName>
        <fullName evidence="2">Uncharacterized protein</fullName>
    </submittedName>
</protein>
<dbReference type="EMBL" id="CP029551">
    <property type="protein sequence ID" value="AWN35049.1"/>
    <property type="molecule type" value="Genomic_DNA"/>
</dbReference>
<feature type="transmembrane region" description="Helical" evidence="1">
    <location>
        <begin position="54"/>
        <end position="77"/>
    </location>
</feature>
<dbReference type="Proteomes" id="UP000246058">
    <property type="component" value="Chromosome"/>
</dbReference>
<sequence length="78" mass="8676">MRETITQKRDALRTLVQSGLPLKQADAVAQLVYDLNAESIDAVRDELRVWNARMGLWLILLGFALVTGLIAAIPLVFL</sequence>
<keyword evidence="1" id="KW-0472">Membrane</keyword>
<organism evidence="2 3">
    <name type="scientific">Methylobacterium radiodurans</name>
    <dbReference type="NCBI Taxonomy" id="2202828"/>
    <lineage>
        <taxon>Bacteria</taxon>
        <taxon>Pseudomonadati</taxon>
        <taxon>Pseudomonadota</taxon>
        <taxon>Alphaproteobacteria</taxon>
        <taxon>Hyphomicrobiales</taxon>
        <taxon>Methylobacteriaceae</taxon>
        <taxon>Methylobacterium</taxon>
    </lineage>
</organism>
<dbReference type="KEGG" id="meti:DK427_04240"/>